<evidence type="ECO:0000256" key="1">
    <source>
        <dbReference type="ARBA" id="ARBA00001141"/>
    </source>
</evidence>
<dbReference type="PANTHER" id="PTHR10434">
    <property type="entry name" value="1-ACYL-SN-GLYCEROL-3-PHOSPHATE ACYLTRANSFERASE"/>
    <property type="match status" value="1"/>
</dbReference>
<dbReference type="CDD" id="cd07989">
    <property type="entry name" value="LPLAT_AGPAT-like"/>
    <property type="match status" value="1"/>
</dbReference>
<evidence type="ECO:0000256" key="2">
    <source>
        <dbReference type="ARBA" id="ARBA00004728"/>
    </source>
</evidence>
<keyword evidence="13" id="KW-1185">Reference proteome</keyword>
<comment type="similarity">
    <text evidence="4 9">Belongs to the 1-acyl-sn-glycerol-3-phosphate acyltransferase family.</text>
</comment>
<gene>
    <name evidence="12" type="ORF">GCM10007916_04160</name>
</gene>
<dbReference type="InterPro" id="IPR004552">
    <property type="entry name" value="AGP_acyltrans"/>
</dbReference>
<evidence type="ECO:0000256" key="3">
    <source>
        <dbReference type="ARBA" id="ARBA00005189"/>
    </source>
</evidence>
<comment type="pathway">
    <text evidence="2">Phospholipid metabolism; CDP-diacylglycerol biosynthesis; CDP-diacylglycerol from sn-glycerol 3-phosphate: step 2/3.</text>
</comment>
<feature type="transmembrane region" description="Helical" evidence="10">
    <location>
        <begin position="97"/>
        <end position="116"/>
    </location>
</feature>
<keyword evidence="10" id="KW-1133">Transmembrane helix</keyword>
<accession>A0ABQ6DWG0</accession>
<keyword evidence="9" id="KW-0594">Phospholipid biosynthesis</keyword>
<comment type="domain">
    <text evidence="9">The HXXXXD motif is essential for acyltransferase activity and may constitute the binding site for the phosphate moiety of the glycerol-3-phosphate.</text>
</comment>
<evidence type="ECO:0000259" key="11">
    <source>
        <dbReference type="SMART" id="SM00563"/>
    </source>
</evidence>
<dbReference type="NCBIfam" id="TIGR00530">
    <property type="entry name" value="AGP_acyltrn"/>
    <property type="match status" value="1"/>
</dbReference>
<dbReference type="Pfam" id="PF01553">
    <property type="entry name" value="Acyltransferase"/>
    <property type="match status" value="1"/>
</dbReference>
<evidence type="ECO:0000256" key="8">
    <source>
        <dbReference type="ARBA" id="ARBA00023315"/>
    </source>
</evidence>
<dbReference type="EC" id="2.3.1.51" evidence="5 9"/>
<reference evidence="13" key="1">
    <citation type="journal article" date="2019" name="Int. J. Syst. Evol. Microbiol.">
        <title>The Global Catalogue of Microorganisms (GCM) 10K type strain sequencing project: providing services to taxonomists for standard genome sequencing and annotation.</title>
        <authorList>
            <consortium name="The Broad Institute Genomics Platform"/>
            <consortium name="The Broad Institute Genome Sequencing Center for Infectious Disease"/>
            <person name="Wu L."/>
            <person name="Ma J."/>
        </authorList>
    </citation>
    <scope>NUCLEOTIDE SEQUENCE [LARGE SCALE GENOMIC DNA]</scope>
    <source>
        <strain evidence="13">NBRC 103166</strain>
    </source>
</reference>
<dbReference type="Proteomes" id="UP001157353">
    <property type="component" value="Unassembled WGS sequence"/>
</dbReference>
<dbReference type="SMART" id="SM00563">
    <property type="entry name" value="PlsC"/>
    <property type="match status" value="1"/>
</dbReference>
<evidence type="ECO:0000256" key="9">
    <source>
        <dbReference type="RuleBase" id="RU361267"/>
    </source>
</evidence>
<protein>
    <recommendedName>
        <fullName evidence="6 9">1-acyl-sn-glycerol-3-phosphate acyltransferase</fullName>
        <ecNumber evidence="5 9">2.3.1.51</ecNumber>
    </recommendedName>
</protein>
<evidence type="ECO:0000256" key="7">
    <source>
        <dbReference type="ARBA" id="ARBA00022679"/>
    </source>
</evidence>
<keyword evidence="9" id="KW-1208">Phospholipid metabolism</keyword>
<keyword evidence="7 9" id="KW-0808">Transferase</keyword>
<evidence type="ECO:0000313" key="12">
    <source>
        <dbReference type="EMBL" id="GLS89349.1"/>
    </source>
</evidence>
<proteinExistence type="inferred from homology"/>
<dbReference type="InterPro" id="IPR002123">
    <property type="entry name" value="Plipid/glycerol_acylTrfase"/>
</dbReference>
<evidence type="ECO:0000256" key="6">
    <source>
        <dbReference type="ARBA" id="ARBA00016139"/>
    </source>
</evidence>
<comment type="pathway">
    <text evidence="3">Lipid metabolism.</text>
</comment>
<feature type="domain" description="Phospholipid/glycerol acyltransferase" evidence="11">
    <location>
        <begin position="67"/>
        <end position="182"/>
    </location>
</feature>
<sequence length="247" mass="28165">MLFIIRFILILVSVILLTAYSLIYCAFSPRNPKNNYHFAILFSKMAWMFGLKVTYRVSEKAKANGAAVFIANHQNNYDMVTTTGSVLPGTVTIGKKSLIWVPFFGIIYWLTGNILINRDDKKSAKNTIQEVSKQMHEKNISVMIFPEGTRSRGRGLMPFKMGAFHTALQAGVNVIPTVVSNTHEQVKLNRWNNGEVIVEVLDPIDISQYKKREIRRLMDDSREIMLAKYKQLNEQVKRPDNNTDCCG</sequence>
<dbReference type="GO" id="GO:0016746">
    <property type="term" value="F:acyltransferase activity"/>
    <property type="evidence" value="ECO:0007669"/>
    <property type="project" value="UniProtKB-KW"/>
</dbReference>
<name>A0ABQ6DWG0_9GAMM</name>
<evidence type="ECO:0000313" key="13">
    <source>
        <dbReference type="Proteomes" id="UP001157353"/>
    </source>
</evidence>
<keyword evidence="10" id="KW-0472">Membrane</keyword>
<dbReference type="EMBL" id="BSPQ01000001">
    <property type="protein sequence ID" value="GLS89349.1"/>
    <property type="molecule type" value="Genomic_DNA"/>
</dbReference>
<organism evidence="12 13">
    <name type="scientific">Psychromonas marina</name>
    <dbReference type="NCBI Taxonomy" id="88364"/>
    <lineage>
        <taxon>Bacteria</taxon>
        <taxon>Pseudomonadati</taxon>
        <taxon>Pseudomonadota</taxon>
        <taxon>Gammaproteobacteria</taxon>
        <taxon>Alteromonadales</taxon>
        <taxon>Psychromonadaceae</taxon>
        <taxon>Psychromonas</taxon>
    </lineage>
</organism>
<evidence type="ECO:0000256" key="4">
    <source>
        <dbReference type="ARBA" id="ARBA00008655"/>
    </source>
</evidence>
<dbReference type="RefSeq" id="WP_284202468.1">
    <property type="nucleotide sequence ID" value="NZ_BSPQ01000001.1"/>
</dbReference>
<evidence type="ECO:0000256" key="5">
    <source>
        <dbReference type="ARBA" id="ARBA00013211"/>
    </source>
</evidence>
<comment type="caution">
    <text evidence="12">The sequence shown here is derived from an EMBL/GenBank/DDBJ whole genome shotgun (WGS) entry which is preliminary data.</text>
</comment>
<keyword evidence="10" id="KW-0812">Transmembrane</keyword>
<comment type="catalytic activity">
    <reaction evidence="1 9">
        <text>a 1-acyl-sn-glycero-3-phosphate + an acyl-CoA = a 1,2-diacyl-sn-glycero-3-phosphate + CoA</text>
        <dbReference type="Rhea" id="RHEA:19709"/>
        <dbReference type="ChEBI" id="CHEBI:57287"/>
        <dbReference type="ChEBI" id="CHEBI:57970"/>
        <dbReference type="ChEBI" id="CHEBI:58342"/>
        <dbReference type="ChEBI" id="CHEBI:58608"/>
        <dbReference type="EC" id="2.3.1.51"/>
    </reaction>
</comment>
<dbReference type="PANTHER" id="PTHR10434:SF11">
    <property type="entry name" value="1-ACYL-SN-GLYCEROL-3-PHOSPHATE ACYLTRANSFERASE"/>
    <property type="match status" value="1"/>
</dbReference>
<keyword evidence="9" id="KW-0444">Lipid biosynthesis</keyword>
<dbReference type="SUPFAM" id="SSF69593">
    <property type="entry name" value="Glycerol-3-phosphate (1)-acyltransferase"/>
    <property type="match status" value="1"/>
</dbReference>
<keyword evidence="8 9" id="KW-0012">Acyltransferase</keyword>
<evidence type="ECO:0000256" key="10">
    <source>
        <dbReference type="SAM" id="Phobius"/>
    </source>
</evidence>
<keyword evidence="9" id="KW-0443">Lipid metabolism</keyword>